<evidence type="ECO:0000259" key="6">
    <source>
        <dbReference type="PROSITE" id="PS50837"/>
    </source>
</evidence>
<feature type="compositionally biased region" description="Basic and acidic residues" evidence="5">
    <location>
        <begin position="1649"/>
        <end position="1662"/>
    </location>
</feature>
<keyword evidence="4" id="KW-0007">Acetylation</keyword>
<dbReference type="EMBL" id="CAJOBE010001917">
    <property type="protein sequence ID" value="CAF3785165.1"/>
    <property type="molecule type" value="Genomic_DNA"/>
</dbReference>
<keyword evidence="2" id="KW-0597">Phosphoprotein</keyword>
<evidence type="ECO:0000256" key="5">
    <source>
        <dbReference type="SAM" id="MobiDB-lite"/>
    </source>
</evidence>
<dbReference type="InterPro" id="IPR007111">
    <property type="entry name" value="NACHT_NTPase"/>
</dbReference>
<dbReference type="InterPro" id="IPR027417">
    <property type="entry name" value="P-loop_NTPase"/>
</dbReference>
<dbReference type="Pfam" id="PF13289">
    <property type="entry name" value="SIR2_2"/>
    <property type="match status" value="1"/>
</dbReference>
<gene>
    <name evidence="8" type="ORF">FNK824_LOCUS14122</name>
    <name evidence="7" type="ORF">SEV965_LOCUS9400</name>
</gene>
<dbReference type="PANTHER" id="PTHR28623">
    <property type="entry name" value="PROTEIN FAM118B"/>
    <property type="match status" value="1"/>
</dbReference>
<dbReference type="PROSITE" id="PS50837">
    <property type="entry name" value="NACHT"/>
    <property type="match status" value="1"/>
</dbReference>
<evidence type="ECO:0000256" key="4">
    <source>
        <dbReference type="ARBA" id="ARBA00022990"/>
    </source>
</evidence>
<dbReference type="SUPFAM" id="SSF48371">
    <property type="entry name" value="ARM repeat"/>
    <property type="match status" value="1"/>
</dbReference>
<organism evidence="8 9">
    <name type="scientific">Rotaria sordida</name>
    <dbReference type="NCBI Taxonomy" id="392033"/>
    <lineage>
        <taxon>Eukaryota</taxon>
        <taxon>Metazoa</taxon>
        <taxon>Spiralia</taxon>
        <taxon>Gnathifera</taxon>
        <taxon>Rotifera</taxon>
        <taxon>Eurotatoria</taxon>
        <taxon>Bdelloidea</taxon>
        <taxon>Philodinida</taxon>
        <taxon>Philodinidae</taxon>
        <taxon>Rotaria</taxon>
    </lineage>
</organism>
<dbReference type="Proteomes" id="UP000663889">
    <property type="component" value="Unassembled WGS sequence"/>
</dbReference>
<evidence type="ECO:0000313" key="8">
    <source>
        <dbReference type="EMBL" id="CAF3785165.1"/>
    </source>
</evidence>
<reference evidence="8" key="1">
    <citation type="submission" date="2021-02" db="EMBL/GenBank/DDBJ databases">
        <authorList>
            <person name="Nowell W R."/>
        </authorList>
    </citation>
    <scope>NUCLEOTIDE SEQUENCE</scope>
</reference>
<accession>A0A819AYQ5</accession>
<comment type="caution">
    <text evidence="8">The sequence shown here is derived from an EMBL/GenBank/DDBJ whole genome shotgun (WGS) entry which is preliminary data.</text>
</comment>
<dbReference type="InterPro" id="IPR038916">
    <property type="entry name" value="FAM118"/>
</dbReference>
<dbReference type="InterPro" id="IPR016024">
    <property type="entry name" value="ARM-type_fold"/>
</dbReference>
<sequence>MADEIQQVANDIALNNAVLFIGTGVSANTTASTRNDEDTSKWTGLLKHGLQRCLHSGWISEKDFSYFNDKLNSKEATVEDYLSVADRIKDCFKKESDATKNDVYKTWLAETVGKLSPKKSELIQAIGELGCPILTTNYDSLLGNILHKKPLTWNKFRTDGIGGTFENLKEYILHVHGYYDEPDSVIFSSDDYNRIRENEFAQSKLKAFMETKSLLFIGYGAGMSDPNFSNLLKWKHRVAGEKALPIYKFVRSNKNKTLNQDADVSFLENIKEIPYGDKSEDLLPFIKSLTSYVSLIRKSLLFTNDKDAIRKKYLNYLINEYGHISILGYSNTSINLPLESVYVELRFDPTHPSIKAMKTLEINEEFKRKLLSHGFFDENEMKKISRAIMERNTCNPHTIYRDFMIDQWLNVLLSNKKIFTEDEAAAIKEKVNHLKQLILEKSSLKEAKQYQIQQAYNEFKHFVVLGHPGSGKTTLSKWLVVNMAKQCLDEKNTLFDSSCSSKEKIPILIPIWKYVDQLKEKQNEKKKNLLQFICENPTLNSTFFNDDERNELSSFIIQSLAQGNVLIIFEGLDEVPVHVDRSDLMKEINALLERGIDYDVKSGKLSYSVHEQKEINNTKNSTIGNRFIVTSRIEGNYFEEINFYIPRLTIEDMSNDALKLFCKSYMECIKDIAIKAGRHIKEYKTDQLYNDIAQNKDIFQLAINPQLASVIAAVYNQYDDKLPEKRIDLYEKAIEKTIERLVTHFINSTTTDLRLNAIMLWSILQEIAEYLHNKVEGLSENSLKEIIRKCLKSYLNQSSNNPDIKVDDLISKLVDIFKFKAGLLNEFGQNSFRFIHRTFQEYLAAKSIIYFNGIERNEDVIYENIKNKIGIPNWRVPLSMTFGILSKTTQHSELFNNIITKLLTNEQTSSNTQFSTLLMPFIIIDSLNDMYFSSKDKEYELIRKLTDMLLFDYKNMTGFSRLEEHQELIHSYFLKLKKKYDNTITEWFIEKLNIEDNIASCANIILQLKWYNSKFHEIFLKNLHNDSIIWNWPIDSLLRFYSNNIDDEDILIQLKFKNALITNPDIIKHIIKNNDWLCLITTLYGGYKNYNTQKTISEYYELAQFLHFSEKERMPFVFYYQDVWGRDDPVYNMAVRADELNTTKHWNDKPMFDKNEIYKESFMTNKIIELLFEEKSTIELIEELRKQINSQKLCTSEKVEALIALVALGDFDFINVIIKEGEQTFINNFANRIEQLVSILKDPIARWSSHIEKYLLAIYNHTKVNQVNYNLNFSDYCKIYLSLIANSGGLPIDTKVLAEAMDNVENTYSLYAEYYAFKLTGSSDDFRYDVAGIADMFTTSEKIDQIMKPFLKISDAIQIYRPVRVYPWPTDVFTSKSTTEDDIPIAFFNCLENINTNVPYLVDEISNAFFKEGYFNKNPELILLIILLHFGIMSKDLDRYKIYKKLLPELSDKPNIKDFLFEKVQSMCNPYYKSRALYQLATFYDEKSYELLNESFKLTKNIQEPILKFQVLEKIFTIIHYKEVKQKVFIKQIVDELVLIFDSIESLHDRVIASIRLSFYGSGEFRKKYLTNALETLIKMDENDDKIKLIIKLKPLICIYDDLQIKLNEIIESLKNKINNYFVNSYYGKILFNEKLYVDTSNLKLDINKNSENENDEKKNEDGSNSNSSVDMSKNLGNENDEKKNEEVQNYTELQSLFLLFAQLNDTKLIIGKTDSINQLWINLFKDIDNQSNVEKILKTGLDTELFLTPQTAIIIDDLIRKGKENTISILFPYIIKPSNEVLPIVHRWFTDYNNNNQIKKLAALLLVEAKHIFEAAIDIIIDLLKSDNDQMRYRAQKIFQHPERDVEEPSKRISVIGEKTLMKILQAILMKEHLPRVRAYLNSFFYDLLWDDPKVFQNLYENVTKLKERNSAGGRRMCFFNKIIFINNDTWNSIMQSLQSPHHPSYVEELLYSIMCLTKSDQITEDNWSEFAKILSTTDTSQLKEKLYFTYEDEDIIQFFLNEVCASTYIIDATYFENLESKVISDITIKVEDLSQNTYHDIKHIGGCNFYVSCKLNEKILNMLNDVLINDVVMENLIKWLIQKMTNFKGFDDTILALAMCTNLLSLVAACVQKEDYLYRKITNSQNFNKIQMTKLLEKMVNNHPDFQARGSAFILLSSMDQSDHRVIINAMNTLFDENVVKEYSVIGIPLIHLSPNEFVDDLLKSLKNESAVKAYEILKILTQFALDEKIDANSKSKIINYLAKEIGELKSKKPVNYYYTDIKIPFTTTLENELYKTWIKIQGLSGKTQYSSNVETTTE</sequence>
<name>A0A819AYQ5_9BILA</name>
<dbReference type="EMBL" id="CAJNOU010000365">
    <property type="protein sequence ID" value="CAF0974056.1"/>
    <property type="molecule type" value="Genomic_DNA"/>
</dbReference>
<dbReference type="PANTHER" id="PTHR28623:SF2">
    <property type="entry name" value="PROTEIN FAM118A"/>
    <property type="match status" value="1"/>
</dbReference>
<dbReference type="InterPro" id="IPR056884">
    <property type="entry name" value="NPHP3-like_N"/>
</dbReference>
<feature type="region of interest" description="Disordered" evidence="5">
    <location>
        <begin position="1649"/>
        <end position="1684"/>
    </location>
</feature>
<dbReference type="SUPFAM" id="SSF52540">
    <property type="entry name" value="P-loop containing nucleoside triphosphate hydrolases"/>
    <property type="match status" value="1"/>
</dbReference>
<protein>
    <recommendedName>
        <fullName evidence="6">NACHT domain-containing protein</fullName>
    </recommendedName>
</protein>
<evidence type="ECO:0000256" key="1">
    <source>
        <dbReference type="ARBA" id="ARBA00006491"/>
    </source>
</evidence>
<dbReference type="Pfam" id="PF24883">
    <property type="entry name" value="NPHP3_N"/>
    <property type="match status" value="1"/>
</dbReference>
<feature type="domain" description="NACHT" evidence="6">
    <location>
        <begin position="460"/>
        <end position="575"/>
    </location>
</feature>
<feature type="compositionally biased region" description="Polar residues" evidence="5">
    <location>
        <begin position="1666"/>
        <end position="1678"/>
    </location>
</feature>
<evidence type="ECO:0000313" key="7">
    <source>
        <dbReference type="EMBL" id="CAF0974056.1"/>
    </source>
</evidence>
<evidence type="ECO:0000256" key="2">
    <source>
        <dbReference type="ARBA" id="ARBA00022553"/>
    </source>
</evidence>
<evidence type="ECO:0000313" key="9">
    <source>
        <dbReference type="Proteomes" id="UP000663874"/>
    </source>
</evidence>
<dbReference type="Gene3D" id="3.40.50.300">
    <property type="entry name" value="P-loop containing nucleotide triphosphate hydrolases"/>
    <property type="match status" value="1"/>
</dbReference>
<comment type="similarity">
    <text evidence="1">Belongs to the FAM118 family.</text>
</comment>
<keyword evidence="3" id="KW-0677">Repeat</keyword>
<proteinExistence type="inferred from homology"/>
<evidence type="ECO:0000256" key="3">
    <source>
        <dbReference type="ARBA" id="ARBA00022737"/>
    </source>
</evidence>
<dbReference type="Proteomes" id="UP000663874">
    <property type="component" value="Unassembled WGS sequence"/>
</dbReference>